<proteinExistence type="predicted"/>
<keyword evidence="3" id="KW-1185">Reference proteome</keyword>
<protein>
    <submittedName>
        <fullName evidence="2">Uncharacterized protein</fullName>
    </submittedName>
</protein>
<reference evidence="2 3" key="1">
    <citation type="submission" date="2024-01" db="EMBL/GenBank/DDBJ databases">
        <title>Comparative genomics of Cryptococcus and Kwoniella reveals pathogenesis evolution and contrasting modes of karyotype evolution via chromosome fusion or intercentromeric recombination.</title>
        <authorList>
            <person name="Coelho M.A."/>
            <person name="David-Palma M."/>
            <person name="Shea T."/>
            <person name="Bowers K."/>
            <person name="McGinley-Smith S."/>
            <person name="Mohammad A.W."/>
            <person name="Gnirke A."/>
            <person name="Yurkov A.M."/>
            <person name="Nowrousian M."/>
            <person name="Sun S."/>
            <person name="Cuomo C.A."/>
            <person name="Heitman J."/>
        </authorList>
    </citation>
    <scope>NUCLEOTIDE SEQUENCE [LARGE SCALE GENOMIC DNA]</scope>
    <source>
        <strain evidence="2 3">CBS 6074</strain>
    </source>
</reference>
<dbReference type="EMBL" id="CP144108">
    <property type="protein sequence ID" value="WWC93138.1"/>
    <property type="molecule type" value="Genomic_DNA"/>
</dbReference>
<gene>
    <name evidence="2" type="ORF">L201_008105</name>
</gene>
<accession>A0AAX4K7U8</accession>
<dbReference type="RefSeq" id="XP_066079900.1">
    <property type="nucleotide sequence ID" value="XM_066223803.1"/>
</dbReference>
<sequence length="144" mass="15370">MMILGGGDEMCNVDGCWQFKTGTSASASNYSSGKQPSYNSQVHDTSCKNHKPVYSAYLGASVCNSCGETYAATLPPAGNSAFGQFAAIPQGQKAKYTPKPKASATMTFDDYHEFSSFDPAGYQEETQSATSAGQTTEDDKYVYT</sequence>
<evidence type="ECO:0000256" key="1">
    <source>
        <dbReference type="SAM" id="MobiDB-lite"/>
    </source>
</evidence>
<dbReference type="Proteomes" id="UP001355207">
    <property type="component" value="Chromosome 11"/>
</dbReference>
<dbReference type="AlphaFoldDB" id="A0AAX4K7U8"/>
<evidence type="ECO:0000313" key="3">
    <source>
        <dbReference type="Proteomes" id="UP001355207"/>
    </source>
</evidence>
<dbReference type="GeneID" id="91098773"/>
<organism evidence="2 3">
    <name type="scientific">Kwoniella dendrophila CBS 6074</name>
    <dbReference type="NCBI Taxonomy" id="1295534"/>
    <lineage>
        <taxon>Eukaryota</taxon>
        <taxon>Fungi</taxon>
        <taxon>Dikarya</taxon>
        <taxon>Basidiomycota</taxon>
        <taxon>Agaricomycotina</taxon>
        <taxon>Tremellomycetes</taxon>
        <taxon>Tremellales</taxon>
        <taxon>Cryptococcaceae</taxon>
        <taxon>Kwoniella</taxon>
    </lineage>
</organism>
<feature type="region of interest" description="Disordered" evidence="1">
    <location>
        <begin position="116"/>
        <end position="144"/>
    </location>
</feature>
<feature type="compositionally biased region" description="Polar residues" evidence="1">
    <location>
        <begin position="124"/>
        <end position="135"/>
    </location>
</feature>
<name>A0AAX4K7U8_9TREE</name>
<evidence type="ECO:0000313" key="2">
    <source>
        <dbReference type="EMBL" id="WWC93138.1"/>
    </source>
</evidence>